<protein>
    <recommendedName>
        <fullName evidence="1">Carbohydrate kinase PfkB domain-containing protein</fullName>
    </recommendedName>
</protein>
<dbReference type="EMBL" id="VSSQ01005250">
    <property type="protein sequence ID" value="MPM28426.1"/>
    <property type="molecule type" value="Genomic_DNA"/>
</dbReference>
<organism evidence="2">
    <name type="scientific">bioreactor metagenome</name>
    <dbReference type="NCBI Taxonomy" id="1076179"/>
    <lineage>
        <taxon>unclassified sequences</taxon>
        <taxon>metagenomes</taxon>
        <taxon>ecological metagenomes</taxon>
    </lineage>
</organism>
<sequence length="293" mass="32146">MRFDTLIIGQVCLDKNTDFDGTVEHAYGGAALFSGYASAAMGNRSAVLVKRNAESIDLAEAYGRCKPITILPLDSFESTRMENTYFSADRERRDCRCTTSIDAYRPEELFGLDAAICHIAGLVHGDIGADVVEAASKIGALALDVQCMLRCVQPDHHMVMRDWAEKRELLPLVSFLKTDAAEAEVMTGSADRTAAAKQLHAWGAKEVMITHNSEVLVYDGKRFYTAPLKARNLSGRTGRGDTTFACYLGERLHSGIPESLQRAAALVSLKMETPGPYLGGREDMLAYLNEFYS</sequence>
<dbReference type="InterPro" id="IPR029056">
    <property type="entry name" value="Ribokinase-like"/>
</dbReference>
<dbReference type="InterPro" id="IPR011611">
    <property type="entry name" value="PfkB_dom"/>
</dbReference>
<dbReference type="SUPFAM" id="SSF53613">
    <property type="entry name" value="Ribokinase-like"/>
    <property type="match status" value="1"/>
</dbReference>
<gene>
    <name evidence="2" type="ORF">SDC9_74948</name>
</gene>
<dbReference type="AlphaFoldDB" id="A0A644YIV6"/>
<feature type="domain" description="Carbohydrate kinase PfkB" evidence="1">
    <location>
        <begin position="113"/>
        <end position="276"/>
    </location>
</feature>
<evidence type="ECO:0000259" key="1">
    <source>
        <dbReference type="Pfam" id="PF00294"/>
    </source>
</evidence>
<dbReference type="Gene3D" id="3.40.1190.20">
    <property type="match status" value="1"/>
</dbReference>
<comment type="caution">
    <text evidence="2">The sequence shown here is derived from an EMBL/GenBank/DDBJ whole genome shotgun (WGS) entry which is preliminary data.</text>
</comment>
<accession>A0A644YIV6</accession>
<dbReference type="Pfam" id="PF00294">
    <property type="entry name" value="PfkB"/>
    <property type="match status" value="1"/>
</dbReference>
<evidence type="ECO:0000313" key="2">
    <source>
        <dbReference type="EMBL" id="MPM28426.1"/>
    </source>
</evidence>
<proteinExistence type="predicted"/>
<name>A0A644YIV6_9ZZZZ</name>
<reference evidence="2" key="1">
    <citation type="submission" date="2019-08" db="EMBL/GenBank/DDBJ databases">
        <authorList>
            <person name="Kucharzyk K."/>
            <person name="Murdoch R.W."/>
            <person name="Higgins S."/>
            <person name="Loffler F."/>
        </authorList>
    </citation>
    <scope>NUCLEOTIDE SEQUENCE</scope>
</reference>